<dbReference type="AlphaFoldDB" id="A0A448V665"/>
<evidence type="ECO:0000313" key="2">
    <source>
        <dbReference type="Proteomes" id="UP000274201"/>
    </source>
</evidence>
<sequence>MGILKDLFLKKRKQPMKRFVATARGHAPWGLGVTEYFYNMYEYEDGSREYEELQGGQYHEIPDHVDYSTKSQVRGWLYGGEMPDSILSCKPFIDEVNKKIKKRTKQDELICEITNDGEVCYSQACEDMDRDLENAVKALRPNLG</sequence>
<name>A0A448V665_BARVI</name>
<accession>A0A448V665</accession>
<dbReference type="RefSeq" id="WP_126603165.1">
    <property type="nucleotide sequence ID" value="NZ_LR134529.1"/>
</dbReference>
<dbReference type="EMBL" id="LR134529">
    <property type="protein sequence ID" value="VEJ45246.1"/>
    <property type="molecule type" value="Genomic_DNA"/>
</dbReference>
<organism evidence="1 2">
    <name type="scientific">Bartonella vinsonii</name>
    <name type="common">Rochalimaea vinsonii</name>
    <dbReference type="NCBI Taxonomy" id="33047"/>
    <lineage>
        <taxon>Bacteria</taxon>
        <taxon>Pseudomonadati</taxon>
        <taxon>Pseudomonadota</taxon>
        <taxon>Alphaproteobacteria</taxon>
        <taxon>Hyphomicrobiales</taxon>
        <taxon>Bartonellaceae</taxon>
        <taxon>Bartonella</taxon>
    </lineage>
</organism>
<dbReference type="Proteomes" id="UP000274201">
    <property type="component" value="Chromosome"/>
</dbReference>
<reference evidence="1 2" key="1">
    <citation type="submission" date="2018-12" db="EMBL/GenBank/DDBJ databases">
        <authorList>
            <consortium name="Pathogen Informatics"/>
        </authorList>
    </citation>
    <scope>NUCLEOTIDE SEQUENCE [LARGE SCALE GENOMIC DNA]</scope>
    <source>
        <strain evidence="1 2">NCTC12905</strain>
    </source>
</reference>
<proteinExistence type="predicted"/>
<evidence type="ECO:0000313" key="1">
    <source>
        <dbReference type="EMBL" id="VEJ45246.1"/>
    </source>
</evidence>
<dbReference type="OrthoDB" id="7924207at2"/>
<protein>
    <submittedName>
        <fullName evidence="1">Uncharacterized protein</fullName>
    </submittedName>
</protein>
<gene>
    <name evidence="1" type="ORF">NCTC12905_00895</name>
</gene>